<keyword evidence="2 7" id="KW-0285">Flavoprotein</keyword>
<dbReference type="EMBL" id="FZOB01000013">
    <property type="protein sequence ID" value="SNR88122.1"/>
    <property type="molecule type" value="Genomic_DNA"/>
</dbReference>
<dbReference type="EC" id="1.8.1.9" evidence="7"/>
<keyword evidence="5" id="KW-1015">Disulfide bond</keyword>
<dbReference type="GO" id="GO:0019430">
    <property type="term" value="P:removal of superoxide radicals"/>
    <property type="evidence" value="ECO:0007669"/>
    <property type="project" value="UniProtKB-UniRule"/>
</dbReference>
<evidence type="ECO:0000313" key="10">
    <source>
        <dbReference type="EMBL" id="SNR88122.1"/>
    </source>
</evidence>
<evidence type="ECO:0000259" key="9">
    <source>
        <dbReference type="Pfam" id="PF07992"/>
    </source>
</evidence>
<evidence type="ECO:0000256" key="1">
    <source>
        <dbReference type="ARBA" id="ARBA00009333"/>
    </source>
</evidence>
<name>A0A238ZYB8_9BACT</name>
<dbReference type="SUPFAM" id="SSF51905">
    <property type="entry name" value="FAD/NAD(P)-binding domain"/>
    <property type="match status" value="1"/>
</dbReference>
<comment type="similarity">
    <text evidence="1 7">Belongs to the class-II pyridine nucleotide-disulfide oxidoreductase family.</text>
</comment>
<evidence type="ECO:0000256" key="2">
    <source>
        <dbReference type="ARBA" id="ARBA00022630"/>
    </source>
</evidence>
<comment type="cofactor">
    <cofactor evidence="8">
        <name>FAD</name>
        <dbReference type="ChEBI" id="CHEBI:57692"/>
    </cofactor>
    <text evidence="8">Binds 1 FAD per subunit.</text>
</comment>
<evidence type="ECO:0000313" key="11">
    <source>
        <dbReference type="Proteomes" id="UP000198405"/>
    </source>
</evidence>
<sequence length="310" mass="33477">MFDKVWDVIVVGAGPGGLASAIYTGRSNLSTLVIDAMFPGGQLLVTEMIENYPGFPEPMAGFELSDRMKKQAEKFGAVIETGYSVSKVSLDGDLFVLDMESGGSLKSKTVIWAAGSTPKKLGVPGEAEFLGRGVSYCAVCDGALFKDRDVAVIGGGDSALEEALFLTKFARKVYLIHRRDKFRAVPILQDRVKENEKIEPVMNKTVDSIKGEQFVESIDLKDAVSGEISKLNVDGVFIFIGHEPNTEPIAHLVELDDRGYVITDDEMKTATPGLFAAGDVRRKPLKQVVTATADGAVAAMSASKYLEEKE</sequence>
<dbReference type="AlphaFoldDB" id="A0A238ZYB8"/>
<dbReference type="PROSITE" id="PS00573">
    <property type="entry name" value="PYRIDINE_REDOX_2"/>
    <property type="match status" value="1"/>
</dbReference>
<dbReference type="Pfam" id="PF07992">
    <property type="entry name" value="Pyr_redox_2"/>
    <property type="match status" value="1"/>
</dbReference>
<keyword evidence="6 7" id="KW-0676">Redox-active center</keyword>
<dbReference type="InterPro" id="IPR008255">
    <property type="entry name" value="Pyr_nucl-diS_OxRdtase_2_AS"/>
</dbReference>
<dbReference type="PANTHER" id="PTHR48105">
    <property type="entry name" value="THIOREDOXIN REDUCTASE 1-RELATED-RELATED"/>
    <property type="match status" value="1"/>
</dbReference>
<gene>
    <name evidence="10" type="ORF">SAMN06265340_11321</name>
</gene>
<dbReference type="GO" id="GO:0005737">
    <property type="term" value="C:cytoplasm"/>
    <property type="evidence" value="ECO:0007669"/>
    <property type="project" value="InterPro"/>
</dbReference>
<dbReference type="Gene3D" id="3.50.50.60">
    <property type="entry name" value="FAD/NAD(P)-binding domain"/>
    <property type="match status" value="2"/>
</dbReference>
<evidence type="ECO:0000256" key="5">
    <source>
        <dbReference type="ARBA" id="ARBA00023157"/>
    </source>
</evidence>
<dbReference type="GO" id="GO:0004791">
    <property type="term" value="F:thioredoxin-disulfide reductase (NADPH) activity"/>
    <property type="evidence" value="ECO:0007669"/>
    <property type="project" value="UniProtKB-UniRule"/>
</dbReference>
<keyword evidence="11" id="KW-1185">Reference proteome</keyword>
<dbReference type="InterPro" id="IPR005982">
    <property type="entry name" value="Thioredox_Rdtase"/>
</dbReference>
<dbReference type="InterPro" id="IPR050097">
    <property type="entry name" value="Ferredoxin-NADP_redctase_2"/>
</dbReference>
<organism evidence="10 11">
    <name type="scientific">Desulfurobacterium atlanticum</name>
    <dbReference type="NCBI Taxonomy" id="240169"/>
    <lineage>
        <taxon>Bacteria</taxon>
        <taxon>Pseudomonadati</taxon>
        <taxon>Aquificota</taxon>
        <taxon>Aquificia</taxon>
        <taxon>Desulfurobacteriales</taxon>
        <taxon>Desulfurobacteriaceae</taxon>
        <taxon>Desulfurobacterium</taxon>
    </lineage>
</organism>
<comment type="catalytic activity">
    <reaction evidence="7">
        <text>[thioredoxin]-dithiol + NADP(+) = [thioredoxin]-disulfide + NADPH + H(+)</text>
        <dbReference type="Rhea" id="RHEA:20345"/>
        <dbReference type="Rhea" id="RHEA-COMP:10698"/>
        <dbReference type="Rhea" id="RHEA-COMP:10700"/>
        <dbReference type="ChEBI" id="CHEBI:15378"/>
        <dbReference type="ChEBI" id="CHEBI:29950"/>
        <dbReference type="ChEBI" id="CHEBI:50058"/>
        <dbReference type="ChEBI" id="CHEBI:57783"/>
        <dbReference type="ChEBI" id="CHEBI:58349"/>
        <dbReference type="EC" id="1.8.1.9"/>
    </reaction>
</comment>
<reference evidence="11" key="1">
    <citation type="submission" date="2017-06" db="EMBL/GenBank/DDBJ databases">
        <authorList>
            <person name="Varghese N."/>
            <person name="Submissions S."/>
        </authorList>
    </citation>
    <scope>NUCLEOTIDE SEQUENCE [LARGE SCALE GENOMIC DNA]</scope>
    <source>
        <strain evidence="11">DSM 15668</strain>
    </source>
</reference>
<dbReference type="InterPro" id="IPR036188">
    <property type="entry name" value="FAD/NAD-bd_sf"/>
</dbReference>
<keyword evidence="4 7" id="KW-0560">Oxidoreductase</keyword>
<evidence type="ECO:0000256" key="3">
    <source>
        <dbReference type="ARBA" id="ARBA00022827"/>
    </source>
</evidence>
<proteinExistence type="inferred from homology"/>
<dbReference type="Proteomes" id="UP000198405">
    <property type="component" value="Unassembled WGS sequence"/>
</dbReference>
<evidence type="ECO:0000256" key="8">
    <source>
        <dbReference type="RuleBase" id="RU003881"/>
    </source>
</evidence>
<feature type="domain" description="FAD/NAD(P)-binding" evidence="9">
    <location>
        <begin position="7"/>
        <end position="295"/>
    </location>
</feature>
<protein>
    <recommendedName>
        <fullName evidence="7">Thioredoxin reductase</fullName>
        <ecNumber evidence="7">1.8.1.9</ecNumber>
    </recommendedName>
</protein>
<dbReference type="NCBIfam" id="TIGR01292">
    <property type="entry name" value="TRX_reduct"/>
    <property type="match status" value="1"/>
</dbReference>
<evidence type="ECO:0000256" key="7">
    <source>
        <dbReference type="RuleBase" id="RU003880"/>
    </source>
</evidence>
<dbReference type="PRINTS" id="PR00469">
    <property type="entry name" value="PNDRDTASEII"/>
</dbReference>
<evidence type="ECO:0000256" key="4">
    <source>
        <dbReference type="ARBA" id="ARBA00023002"/>
    </source>
</evidence>
<keyword evidence="8" id="KW-0521">NADP</keyword>
<accession>A0A238ZYB8</accession>
<dbReference type="PRINTS" id="PR00368">
    <property type="entry name" value="FADPNR"/>
</dbReference>
<dbReference type="InterPro" id="IPR023753">
    <property type="entry name" value="FAD/NAD-binding_dom"/>
</dbReference>
<comment type="subunit">
    <text evidence="7">Homodimer.</text>
</comment>
<evidence type="ECO:0000256" key="6">
    <source>
        <dbReference type="ARBA" id="ARBA00023284"/>
    </source>
</evidence>
<dbReference type="RefSeq" id="WP_180706458.1">
    <property type="nucleotide sequence ID" value="NZ_FZOB01000013.1"/>
</dbReference>
<keyword evidence="3 7" id="KW-0274">FAD</keyword>